<proteinExistence type="predicted"/>
<dbReference type="EMBL" id="JAMZIH010007705">
    <property type="protein sequence ID" value="KAJ1672874.1"/>
    <property type="molecule type" value="Genomic_DNA"/>
</dbReference>
<name>A0ACC1HEW2_9FUNG</name>
<comment type="caution">
    <text evidence="1">The sequence shown here is derived from an EMBL/GenBank/DDBJ whole genome shotgun (WGS) entry which is preliminary data.</text>
</comment>
<protein>
    <submittedName>
        <fullName evidence="1">Uncharacterized protein</fullName>
    </submittedName>
</protein>
<accession>A0ACC1HEW2</accession>
<reference evidence="1" key="1">
    <citation type="submission" date="2022-06" db="EMBL/GenBank/DDBJ databases">
        <title>Phylogenomic reconstructions and comparative analyses of Kickxellomycotina fungi.</title>
        <authorList>
            <person name="Reynolds N.K."/>
            <person name="Stajich J.E."/>
            <person name="Barry K."/>
            <person name="Grigoriev I.V."/>
            <person name="Crous P."/>
            <person name="Smith M.E."/>
        </authorList>
    </citation>
    <scope>NUCLEOTIDE SEQUENCE</scope>
    <source>
        <strain evidence="1">RSA 2271</strain>
    </source>
</reference>
<keyword evidence="2" id="KW-1185">Reference proteome</keyword>
<evidence type="ECO:0000313" key="1">
    <source>
        <dbReference type="EMBL" id="KAJ1672874.1"/>
    </source>
</evidence>
<sequence length="71" mass="7094">MSSSSPTEQVASSPHPGSAKSSGDDQWHAALSPAAKDDGTSNNGSIANNGVDTVTPSEFPSDNEASGYSTP</sequence>
<evidence type="ECO:0000313" key="2">
    <source>
        <dbReference type="Proteomes" id="UP001145114"/>
    </source>
</evidence>
<organism evidence="1 2">
    <name type="scientific">Spiromyces aspiralis</name>
    <dbReference type="NCBI Taxonomy" id="68401"/>
    <lineage>
        <taxon>Eukaryota</taxon>
        <taxon>Fungi</taxon>
        <taxon>Fungi incertae sedis</taxon>
        <taxon>Zoopagomycota</taxon>
        <taxon>Kickxellomycotina</taxon>
        <taxon>Kickxellomycetes</taxon>
        <taxon>Kickxellales</taxon>
        <taxon>Kickxellaceae</taxon>
        <taxon>Spiromyces</taxon>
    </lineage>
</organism>
<dbReference type="Proteomes" id="UP001145114">
    <property type="component" value="Unassembled WGS sequence"/>
</dbReference>
<gene>
    <name evidence="1" type="ORF">EV182_006322</name>
</gene>
<feature type="non-terminal residue" evidence="1">
    <location>
        <position position="71"/>
    </location>
</feature>